<dbReference type="EMBL" id="JAGQDD010000010">
    <property type="protein sequence ID" value="MBQ0931653.1"/>
    <property type="molecule type" value="Genomic_DNA"/>
</dbReference>
<reference evidence="1 2" key="1">
    <citation type="submission" date="2021-04" db="EMBL/GenBank/DDBJ databases">
        <title>The genome sequence of Ideonella sp. 3Y2.</title>
        <authorList>
            <person name="Liu Y."/>
        </authorList>
    </citation>
    <scope>NUCLEOTIDE SEQUENCE [LARGE SCALE GENOMIC DNA]</scope>
    <source>
        <strain evidence="1 2">3Y2</strain>
    </source>
</reference>
<accession>A0A941BHI6</accession>
<comment type="caution">
    <text evidence="1">The sequence shown here is derived from an EMBL/GenBank/DDBJ whole genome shotgun (WGS) entry which is preliminary data.</text>
</comment>
<sequence>MPANAGFELRFQSLFHQGRAMAFPCDAEGHVDLDALSERARENYLYARAVVGREYAVPAVCHSQR</sequence>
<name>A0A941BHI6_9BURK</name>
<evidence type="ECO:0000313" key="1">
    <source>
        <dbReference type="EMBL" id="MBQ0931653.1"/>
    </source>
</evidence>
<proteinExistence type="predicted"/>
<evidence type="ECO:0000313" key="2">
    <source>
        <dbReference type="Proteomes" id="UP000676246"/>
    </source>
</evidence>
<dbReference type="AlphaFoldDB" id="A0A941BHI6"/>
<gene>
    <name evidence="1" type="ORF">KAK03_14295</name>
</gene>
<keyword evidence="2" id="KW-1185">Reference proteome</keyword>
<dbReference type="Proteomes" id="UP000676246">
    <property type="component" value="Unassembled WGS sequence"/>
</dbReference>
<protein>
    <submittedName>
        <fullName evidence="1">Uncharacterized protein</fullName>
    </submittedName>
</protein>
<organism evidence="1 2">
    <name type="scientific">Ideonella alba</name>
    <dbReference type="NCBI Taxonomy" id="2824118"/>
    <lineage>
        <taxon>Bacteria</taxon>
        <taxon>Pseudomonadati</taxon>
        <taxon>Pseudomonadota</taxon>
        <taxon>Betaproteobacteria</taxon>
        <taxon>Burkholderiales</taxon>
        <taxon>Sphaerotilaceae</taxon>
        <taxon>Ideonella</taxon>
    </lineage>
</organism>